<evidence type="ECO:0000313" key="3">
    <source>
        <dbReference type="EMBL" id="CRL46078.1"/>
    </source>
</evidence>
<sequence>MNSRPPNKSGLTDTRSRYHQALGVCNQLASTGAAMAVTGGATLLGMKPALSEAAAYSQHVQCFRAQGVSELQVRNAKDFVASHPVLGNSQTELMKLYTESWAITRDPHHTQDATVQLARAETAIKMLGNQGLLTPEQTESFNQLSYAMLKNAELRNEIRNGSPALSMNR</sequence>
<evidence type="ECO:0000313" key="4">
    <source>
        <dbReference type="Proteomes" id="UP000001932"/>
    </source>
</evidence>
<name>Q2NRT9_SODGM</name>
<dbReference type="BioCyc" id="SGLO343509:SGP1_RS16980-MONOMER"/>
<dbReference type="EMBL" id="AP008232">
    <property type="protein sequence ID" value="BAE74476.1"/>
    <property type="molecule type" value="Genomic_DNA"/>
</dbReference>
<gene>
    <name evidence="1" type="ordered locus">SG1201</name>
    <name evidence="2" type="ordered locus">SG1861</name>
    <name evidence="3" type="ORF">SGGMMB4_04376</name>
</gene>
<reference evidence="2 4" key="1">
    <citation type="journal article" date="2006" name="Genome Res.">
        <title>Massive genome erosion and functional adaptations provide insights into the symbiotic lifestyle of Sodalis glossinidius in the tsetse host.</title>
        <authorList>
            <person name="Toh H."/>
            <person name="Weiss B.L."/>
            <person name="Perkin S.A.H."/>
            <person name="Yamashita A."/>
            <person name="Oshima K."/>
            <person name="Hattori M."/>
            <person name="Aksoy S."/>
        </authorList>
    </citation>
    <scope>NUCLEOTIDE SEQUENCE [LARGE SCALE GENOMIC DNA]</scope>
    <source>
        <strain evidence="4">morsitans</strain>
        <strain evidence="2">Morsitans</strain>
    </source>
</reference>
<evidence type="ECO:0000313" key="5">
    <source>
        <dbReference type="Proteomes" id="UP000245838"/>
    </source>
</evidence>
<reference evidence="3 5" key="2">
    <citation type="submission" date="2015-05" db="EMBL/GenBank/DDBJ databases">
        <authorList>
            <person name="Goodhead I."/>
        </authorList>
    </citation>
    <scope>NUCLEOTIDE SEQUENCE [LARGE SCALE GENOMIC DNA]</scope>
    <source>
        <strain evidence="3">B4</strain>
        <strain evidence="5">morsitans</strain>
    </source>
</reference>
<dbReference type="KEGG" id="sgl:SG1201"/>
<dbReference type="EMBL" id="AP008232">
    <property type="protein sequence ID" value="BAE75136.1"/>
    <property type="molecule type" value="Genomic_DNA"/>
</dbReference>
<accession>Q2NRT9</accession>
<dbReference type="Proteomes" id="UP000245838">
    <property type="component" value="Chromosome sggmmb4_Chromosome"/>
</dbReference>
<dbReference type="BioCyc" id="SGLO343509:SGP1_RS10560-MONOMER"/>
<dbReference type="EMBL" id="LN854557">
    <property type="protein sequence ID" value="CRL46078.1"/>
    <property type="molecule type" value="Genomic_DNA"/>
</dbReference>
<dbReference type="AlphaFoldDB" id="Q2NRT9"/>
<dbReference type="HOGENOM" id="CLU_1577472_0_0_6"/>
<protein>
    <submittedName>
        <fullName evidence="2">Uncharacterized protein</fullName>
    </submittedName>
</protein>
<dbReference type="KEGG" id="sgl:SG1861"/>
<evidence type="ECO:0000313" key="2">
    <source>
        <dbReference type="EMBL" id="BAE75136.1"/>
    </source>
</evidence>
<organism evidence="2 4">
    <name type="scientific">Sodalis glossinidius (strain morsitans)</name>
    <dbReference type="NCBI Taxonomy" id="343509"/>
    <lineage>
        <taxon>Bacteria</taxon>
        <taxon>Pseudomonadati</taxon>
        <taxon>Pseudomonadota</taxon>
        <taxon>Gammaproteobacteria</taxon>
        <taxon>Enterobacterales</taxon>
        <taxon>Bruguierivoracaceae</taxon>
        <taxon>Sodalis</taxon>
    </lineage>
</organism>
<dbReference type="Proteomes" id="UP000001932">
    <property type="component" value="Chromosome"/>
</dbReference>
<dbReference type="RefSeq" id="WP_011411032.1">
    <property type="nucleotide sequence ID" value="NC_007712.1"/>
</dbReference>
<keyword evidence="4" id="KW-1185">Reference proteome</keyword>
<proteinExistence type="predicted"/>
<evidence type="ECO:0000313" key="1">
    <source>
        <dbReference type="EMBL" id="BAE74476.1"/>
    </source>
</evidence>